<protein>
    <submittedName>
        <fullName evidence="1">Uncharacterized protein</fullName>
    </submittedName>
</protein>
<gene>
    <name evidence="1" type="ORF">AMJ40_06880</name>
</gene>
<organism evidence="1 2">
    <name type="scientific">candidate division TA06 bacterium DG_26</name>
    <dbReference type="NCBI Taxonomy" id="1703771"/>
    <lineage>
        <taxon>Bacteria</taxon>
        <taxon>Bacteria division TA06</taxon>
    </lineage>
</organism>
<dbReference type="EMBL" id="LIZT01000096">
    <property type="protein sequence ID" value="KPJ48795.1"/>
    <property type="molecule type" value="Genomic_DNA"/>
</dbReference>
<accession>A0A0S7WF84</accession>
<dbReference type="AlphaFoldDB" id="A0A0S7WF84"/>
<reference evidence="1 2" key="1">
    <citation type="journal article" date="2015" name="Microbiome">
        <title>Genomic resolution of linkages in carbon, nitrogen, and sulfur cycling among widespread estuary sediment bacteria.</title>
        <authorList>
            <person name="Baker B.J."/>
            <person name="Lazar C.S."/>
            <person name="Teske A.P."/>
            <person name="Dick G.J."/>
        </authorList>
    </citation>
    <scope>NUCLEOTIDE SEQUENCE [LARGE SCALE GENOMIC DNA]</scope>
    <source>
        <strain evidence="1">DG_26</strain>
    </source>
</reference>
<name>A0A0S7WF84_UNCT6</name>
<comment type="caution">
    <text evidence="1">The sequence shown here is derived from an EMBL/GenBank/DDBJ whole genome shotgun (WGS) entry which is preliminary data.</text>
</comment>
<sequence>MSVGSSLSGGTNGFMMLAVTLCAHMRPFSSTTIAYARSWLSLTRSLTNAFKRSSFGLMR</sequence>
<evidence type="ECO:0000313" key="2">
    <source>
        <dbReference type="Proteomes" id="UP000051124"/>
    </source>
</evidence>
<evidence type="ECO:0000313" key="1">
    <source>
        <dbReference type="EMBL" id="KPJ48795.1"/>
    </source>
</evidence>
<dbReference type="Proteomes" id="UP000051124">
    <property type="component" value="Unassembled WGS sequence"/>
</dbReference>
<proteinExistence type="predicted"/>